<feature type="non-terminal residue" evidence="2">
    <location>
        <position position="1"/>
    </location>
</feature>
<keyword evidence="1" id="KW-0812">Transmembrane</keyword>
<evidence type="ECO:0000313" key="3">
    <source>
        <dbReference type="Proteomes" id="UP001164746"/>
    </source>
</evidence>
<proteinExistence type="predicted"/>
<feature type="transmembrane region" description="Helical" evidence="1">
    <location>
        <begin position="76"/>
        <end position="96"/>
    </location>
</feature>
<reference evidence="2" key="1">
    <citation type="submission" date="2022-11" db="EMBL/GenBank/DDBJ databases">
        <title>Centuries of genome instability and evolution in soft-shell clam transmissible cancer (bioRxiv).</title>
        <authorList>
            <person name="Hart S.F.M."/>
            <person name="Yonemitsu M.A."/>
            <person name="Giersch R.M."/>
            <person name="Beal B.F."/>
            <person name="Arriagada G."/>
            <person name="Davis B.W."/>
            <person name="Ostrander E.A."/>
            <person name="Goff S.P."/>
            <person name="Metzger M.J."/>
        </authorList>
    </citation>
    <scope>NUCLEOTIDE SEQUENCE</scope>
    <source>
        <strain evidence="2">MELC-2E11</strain>
        <tissue evidence="2">Siphon/mantle</tissue>
    </source>
</reference>
<feature type="transmembrane region" description="Helical" evidence="1">
    <location>
        <begin position="29"/>
        <end position="51"/>
    </location>
</feature>
<dbReference type="EMBL" id="CP111028">
    <property type="protein sequence ID" value="WAR31862.1"/>
    <property type="molecule type" value="Genomic_DNA"/>
</dbReference>
<gene>
    <name evidence="2" type="ORF">MAR_034404</name>
</gene>
<evidence type="ECO:0000313" key="2">
    <source>
        <dbReference type="EMBL" id="WAR31862.1"/>
    </source>
</evidence>
<accession>A0ABY7GD78</accession>
<organism evidence="2 3">
    <name type="scientific">Mya arenaria</name>
    <name type="common">Soft-shell clam</name>
    <dbReference type="NCBI Taxonomy" id="6604"/>
    <lineage>
        <taxon>Eukaryota</taxon>
        <taxon>Metazoa</taxon>
        <taxon>Spiralia</taxon>
        <taxon>Lophotrochozoa</taxon>
        <taxon>Mollusca</taxon>
        <taxon>Bivalvia</taxon>
        <taxon>Autobranchia</taxon>
        <taxon>Heteroconchia</taxon>
        <taxon>Euheterodonta</taxon>
        <taxon>Imparidentia</taxon>
        <taxon>Neoheterodontei</taxon>
        <taxon>Myida</taxon>
        <taxon>Myoidea</taxon>
        <taxon>Myidae</taxon>
        <taxon>Mya</taxon>
    </lineage>
</organism>
<keyword evidence="1" id="KW-1133">Transmembrane helix</keyword>
<dbReference type="Proteomes" id="UP001164746">
    <property type="component" value="Chromosome 17"/>
</dbReference>
<keyword evidence="3" id="KW-1185">Reference proteome</keyword>
<protein>
    <submittedName>
        <fullName evidence="2">Uncharacterized protein</fullName>
    </submittedName>
</protein>
<name>A0ABY7GD78_MYAAR</name>
<evidence type="ECO:0000256" key="1">
    <source>
        <dbReference type="SAM" id="Phobius"/>
    </source>
</evidence>
<keyword evidence="1" id="KW-0472">Membrane</keyword>
<sequence>MTLPNKEQGLHRIMLTQECFKPAIGHWSVYLWMFISNMCYAIMFGYSWYIWAELREYYYNDVHNYYFFNVDEYNSMALLDTVFAFTLIITFFLSMLNLYSFSLVYKYGCCFMNEVDRDHSQQSVETAVVMNKEISTIGGGLPVNVSVWFNVNKLIAFVSVW</sequence>